<protein>
    <submittedName>
        <fullName evidence="1">Uncharacterized protein</fullName>
    </submittedName>
</protein>
<organism evidence="1 2">
    <name type="scientific">Protopolystoma xenopodis</name>
    <dbReference type="NCBI Taxonomy" id="117903"/>
    <lineage>
        <taxon>Eukaryota</taxon>
        <taxon>Metazoa</taxon>
        <taxon>Spiralia</taxon>
        <taxon>Lophotrochozoa</taxon>
        <taxon>Platyhelminthes</taxon>
        <taxon>Monogenea</taxon>
        <taxon>Polyopisthocotylea</taxon>
        <taxon>Polystomatidea</taxon>
        <taxon>Polystomatidae</taxon>
        <taxon>Protopolystoma</taxon>
    </lineage>
</organism>
<dbReference type="AlphaFoldDB" id="A0A3S4ZYL6"/>
<sequence length="68" mass="8020">MPYASGKQAALMWYSEIEMMRFGANEQMQSGKQSASFWWRQVDYCERTFSRRLSALTKLPYPSLLKCQ</sequence>
<dbReference type="EMBL" id="CAAALY010059579">
    <property type="protein sequence ID" value="VEL23019.1"/>
    <property type="molecule type" value="Genomic_DNA"/>
</dbReference>
<evidence type="ECO:0000313" key="2">
    <source>
        <dbReference type="Proteomes" id="UP000784294"/>
    </source>
</evidence>
<evidence type="ECO:0000313" key="1">
    <source>
        <dbReference type="EMBL" id="VEL23019.1"/>
    </source>
</evidence>
<proteinExistence type="predicted"/>
<reference evidence="1" key="1">
    <citation type="submission" date="2018-11" db="EMBL/GenBank/DDBJ databases">
        <authorList>
            <consortium name="Pathogen Informatics"/>
        </authorList>
    </citation>
    <scope>NUCLEOTIDE SEQUENCE</scope>
</reference>
<keyword evidence="2" id="KW-1185">Reference proteome</keyword>
<accession>A0A3S4ZYL6</accession>
<comment type="caution">
    <text evidence="1">The sequence shown here is derived from an EMBL/GenBank/DDBJ whole genome shotgun (WGS) entry which is preliminary data.</text>
</comment>
<gene>
    <name evidence="1" type="ORF">PXEA_LOCUS16459</name>
</gene>
<name>A0A3S4ZYL6_9PLAT</name>
<dbReference type="Proteomes" id="UP000784294">
    <property type="component" value="Unassembled WGS sequence"/>
</dbReference>